<dbReference type="GO" id="GO:0050661">
    <property type="term" value="F:NADP binding"/>
    <property type="evidence" value="ECO:0007669"/>
    <property type="project" value="UniProtKB-UniRule"/>
</dbReference>
<dbReference type="PRINTS" id="PR00079">
    <property type="entry name" value="G6PDHDRGNASE"/>
</dbReference>
<dbReference type="Pfam" id="PF02781">
    <property type="entry name" value="G6PD_C"/>
    <property type="match status" value="1"/>
</dbReference>
<evidence type="ECO:0000256" key="2">
    <source>
        <dbReference type="ARBA" id="ARBA00009975"/>
    </source>
</evidence>
<dbReference type="UniPathway" id="UPA00115">
    <property type="reaction ID" value="UER00408"/>
</dbReference>
<evidence type="ECO:0000256" key="3">
    <source>
        <dbReference type="ARBA" id="ARBA00022526"/>
    </source>
</evidence>
<dbReference type="PIRSF" id="PIRSF000110">
    <property type="entry name" value="G6PD"/>
    <property type="match status" value="1"/>
</dbReference>
<evidence type="ECO:0000259" key="8">
    <source>
        <dbReference type="Pfam" id="PF00479"/>
    </source>
</evidence>
<feature type="binding site" evidence="7">
    <location>
        <position position="359"/>
    </location>
    <ligand>
        <name>substrate</name>
    </ligand>
</feature>
<keyword evidence="4 7" id="KW-0521">NADP</keyword>
<dbReference type="GO" id="GO:0004345">
    <property type="term" value="F:glucose-6-phosphate dehydrogenase activity"/>
    <property type="evidence" value="ECO:0007669"/>
    <property type="project" value="UniProtKB-UniRule"/>
</dbReference>
<dbReference type="PROSITE" id="PS00069">
    <property type="entry name" value="G6P_DEHYDROGENASE"/>
    <property type="match status" value="1"/>
</dbReference>
<dbReference type="PANTHER" id="PTHR23429">
    <property type="entry name" value="GLUCOSE-6-PHOSPHATE 1-DEHYDROGENASE G6PD"/>
    <property type="match status" value="1"/>
</dbReference>
<dbReference type="AlphaFoldDB" id="A0A4Q7NBD0"/>
<feature type="binding site" evidence="7">
    <location>
        <position position="201"/>
    </location>
    <ligand>
        <name>substrate</name>
    </ligand>
</feature>
<evidence type="ECO:0000256" key="7">
    <source>
        <dbReference type="HAMAP-Rule" id="MF_00966"/>
    </source>
</evidence>
<dbReference type="EMBL" id="SGXC01000002">
    <property type="protein sequence ID" value="RZS80298.1"/>
    <property type="molecule type" value="Genomic_DNA"/>
</dbReference>
<feature type="binding site" evidence="7">
    <location>
        <position position="197"/>
    </location>
    <ligand>
        <name>substrate</name>
    </ligand>
</feature>
<dbReference type="SUPFAM" id="SSF51735">
    <property type="entry name" value="NAD(P)-binding Rossmann-fold domains"/>
    <property type="match status" value="1"/>
</dbReference>
<feature type="binding site" evidence="7">
    <location>
        <position position="167"/>
    </location>
    <ligand>
        <name>NADP(+)</name>
        <dbReference type="ChEBI" id="CHEBI:58349"/>
    </ligand>
</feature>
<feature type="domain" description="Glucose-6-phosphate dehydrogenase NAD-binding" evidence="8">
    <location>
        <begin position="23"/>
        <end position="206"/>
    </location>
</feature>
<dbReference type="NCBIfam" id="NF009492">
    <property type="entry name" value="PRK12853.1-3"/>
    <property type="match status" value="1"/>
</dbReference>
<dbReference type="InterPro" id="IPR036291">
    <property type="entry name" value="NAD(P)-bd_dom_sf"/>
</dbReference>
<dbReference type="Proteomes" id="UP000292445">
    <property type="component" value="Unassembled WGS sequence"/>
</dbReference>
<dbReference type="GO" id="GO:0005829">
    <property type="term" value="C:cytosol"/>
    <property type="evidence" value="ECO:0007669"/>
    <property type="project" value="TreeGrafter"/>
</dbReference>
<evidence type="ECO:0000256" key="5">
    <source>
        <dbReference type="ARBA" id="ARBA00023002"/>
    </source>
</evidence>
<gene>
    <name evidence="7" type="primary">zwf</name>
    <name evidence="10" type="ORF">EV675_2897</name>
</gene>
<evidence type="ECO:0000256" key="1">
    <source>
        <dbReference type="ARBA" id="ARBA00004937"/>
    </source>
</evidence>
<organism evidence="10 11">
    <name type="scientific">Pigmentiphaga kullae</name>
    <dbReference type="NCBI Taxonomy" id="151784"/>
    <lineage>
        <taxon>Bacteria</taxon>
        <taxon>Pseudomonadati</taxon>
        <taxon>Pseudomonadota</taxon>
        <taxon>Betaproteobacteria</taxon>
        <taxon>Burkholderiales</taxon>
        <taxon>Alcaligenaceae</taxon>
        <taxon>Pigmentiphaga</taxon>
    </lineage>
</organism>
<dbReference type="Pfam" id="PF00479">
    <property type="entry name" value="G6PD_N"/>
    <property type="match status" value="1"/>
</dbReference>
<keyword evidence="5 7" id="KW-0560">Oxidoreductase</keyword>
<dbReference type="HAMAP" id="MF_00966">
    <property type="entry name" value="G6PD"/>
    <property type="match status" value="1"/>
</dbReference>
<feature type="binding site" evidence="7">
    <location>
        <position position="254"/>
    </location>
    <ligand>
        <name>substrate</name>
    </ligand>
</feature>
<proteinExistence type="inferred from homology"/>
<dbReference type="InterPro" id="IPR001282">
    <property type="entry name" value="G6P_DH"/>
</dbReference>
<dbReference type="GO" id="GO:0009051">
    <property type="term" value="P:pentose-phosphate shunt, oxidative branch"/>
    <property type="evidence" value="ECO:0007669"/>
    <property type="project" value="TreeGrafter"/>
</dbReference>
<dbReference type="InterPro" id="IPR019796">
    <property type="entry name" value="G6P_DH_AS"/>
</dbReference>
<dbReference type="NCBIfam" id="TIGR00871">
    <property type="entry name" value="zwf"/>
    <property type="match status" value="1"/>
</dbReference>
<evidence type="ECO:0000259" key="9">
    <source>
        <dbReference type="Pfam" id="PF02781"/>
    </source>
</evidence>
<feature type="active site" description="Proton acceptor" evidence="7">
    <location>
        <position position="259"/>
    </location>
</feature>
<protein>
    <recommendedName>
        <fullName evidence="7">Glucose-6-phosphate 1-dehydrogenase</fullName>
        <shortName evidence="7">G6PD</shortName>
        <ecNumber evidence="7">1.1.1.49</ecNumber>
    </recommendedName>
</protein>
<evidence type="ECO:0000256" key="6">
    <source>
        <dbReference type="ARBA" id="ARBA00023277"/>
    </source>
</evidence>
<keyword evidence="3 7" id="KW-0313">Glucose metabolism</keyword>
<comment type="catalytic activity">
    <reaction evidence="7">
        <text>D-glucose 6-phosphate + NADP(+) = 6-phospho-D-glucono-1,5-lactone + NADPH + H(+)</text>
        <dbReference type="Rhea" id="RHEA:15841"/>
        <dbReference type="ChEBI" id="CHEBI:15378"/>
        <dbReference type="ChEBI" id="CHEBI:57783"/>
        <dbReference type="ChEBI" id="CHEBI:57955"/>
        <dbReference type="ChEBI" id="CHEBI:58349"/>
        <dbReference type="ChEBI" id="CHEBI:61548"/>
        <dbReference type="EC" id="1.1.1.49"/>
    </reaction>
</comment>
<dbReference type="Gene3D" id="3.40.50.720">
    <property type="entry name" value="NAD(P)-binding Rossmann-like Domain"/>
    <property type="match status" value="1"/>
</dbReference>
<comment type="caution">
    <text evidence="10">The sequence shown here is derived from an EMBL/GenBank/DDBJ whole genome shotgun (WGS) entry which is preliminary data.</text>
</comment>
<sequence length="508" mass="56964">MDSPMNRQAPTVALQPAPRCTLVIFGATGDMTGRLLIPALYNLARFNLLNADFRVIGVGHRKLDDDEFRGGLKHSMEQVVASRGGPAAGFDAQAWDWLMGRTSFLMGDFEGEQTYAQLATMLAPEPGGVIFYFATAPTFFQSIARHLHDAGLLKQGHGRWRRVVIEKPFGRDLPSARELNKQLTRVVHENQIFRIDHFLGKETVQNILVSRFANSVFESNWNRLYIDHVQITAAEAIGVERRSQFYEQTGALRDMVPNHLFQLLAMVAMEPPNSFDADAVRTEKEKLLDAIRIQTPDEALQNSVRGQYRAGVVGGQSMRGYREEEGVAPDSRTETYVALKLGIDNWRWGGVPFYLRTGKALARRQTQIVIAFKDAGHALFRQSAQEKPPSNSLVLQIQPDEGLFFHMKAKVPGSKIRIAPVSMDFRYADHFMTGHSSGYETLIYDCMVGDATLFQRAADIELGWEAVMPFLQAWEDGGEIHPYRAGSQGPVQADVLLARDGRQWLPLE</sequence>
<dbReference type="Gene3D" id="3.30.360.10">
    <property type="entry name" value="Dihydrodipicolinate Reductase, domain 2"/>
    <property type="match status" value="1"/>
</dbReference>
<comment type="caution">
    <text evidence="7">Lacks conserved residue(s) required for the propagation of feature annotation.</text>
</comment>
<feature type="binding site" evidence="7">
    <location>
        <position position="235"/>
    </location>
    <ligand>
        <name>substrate</name>
    </ligand>
</feature>
<dbReference type="GO" id="GO:0006006">
    <property type="term" value="P:glucose metabolic process"/>
    <property type="evidence" value="ECO:0007669"/>
    <property type="project" value="UniProtKB-KW"/>
</dbReference>
<comment type="similarity">
    <text evidence="2 7">Belongs to the glucose-6-phosphate dehydrogenase family.</text>
</comment>
<keyword evidence="6 7" id="KW-0119">Carbohydrate metabolism</keyword>
<dbReference type="EC" id="1.1.1.49" evidence="7"/>
<feature type="binding site" evidence="7">
    <location>
        <begin position="108"/>
        <end position="109"/>
    </location>
    <ligand>
        <name>NADP(+)</name>
        <dbReference type="ChEBI" id="CHEBI:58349"/>
    </ligand>
</feature>
<comment type="function">
    <text evidence="7">Catalyzes the oxidation of glucose 6-phosphate to 6-phosphogluconolactone.</text>
</comment>
<accession>A0A4Q7NBD0</accession>
<dbReference type="SUPFAM" id="SSF55347">
    <property type="entry name" value="Glyceraldehyde-3-phosphate dehydrogenase-like, C-terminal domain"/>
    <property type="match status" value="1"/>
</dbReference>
<evidence type="ECO:0000256" key="4">
    <source>
        <dbReference type="ARBA" id="ARBA00022857"/>
    </source>
</evidence>
<feature type="domain" description="Glucose-6-phosphate dehydrogenase C-terminal" evidence="9">
    <location>
        <begin position="209"/>
        <end position="504"/>
    </location>
</feature>
<reference evidence="10 11" key="1">
    <citation type="submission" date="2019-02" db="EMBL/GenBank/DDBJ databases">
        <title>Genomic Encyclopedia of Type Strains, Phase IV (KMG-IV): sequencing the most valuable type-strain genomes for metagenomic binning, comparative biology and taxonomic classification.</title>
        <authorList>
            <person name="Goeker M."/>
        </authorList>
    </citation>
    <scope>NUCLEOTIDE SEQUENCE [LARGE SCALE GENOMIC DNA]</scope>
    <source>
        <strain evidence="10 11">K24</strain>
    </source>
</reference>
<dbReference type="PANTHER" id="PTHR23429:SF0">
    <property type="entry name" value="GLUCOSE-6-PHOSPHATE 1-DEHYDROGENASE"/>
    <property type="match status" value="1"/>
</dbReference>
<keyword evidence="11" id="KW-1185">Reference proteome</keyword>
<dbReference type="InterPro" id="IPR022674">
    <property type="entry name" value="G6P_DH_NAD-bd"/>
</dbReference>
<name>A0A4Q7NBD0_9BURK</name>
<comment type="pathway">
    <text evidence="1 7">Carbohydrate degradation; pentose phosphate pathway; D-ribulose 5-phosphate from D-glucose 6-phosphate (oxidative stage): step 1/3.</text>
</comment>
<evidence type="ECO:0000313" key="10">
    <source>
        <dbReference type="EMBL" id="RZS80298.1"/>
    </source>
</evidence>
<dbReference type="InterPro" id="IPR022675">
    <property type="entry name" value="G6P_DH_C"/>
</dbReference>
<evidence type="ECO:0000313" key="11">
    <source>
        <dbReference type="Proteomes" id="UP000292445"/>
    </source>
</evidence>